<feature type="compositionally biased region" description="Polar residues" evidence="1">
    <location>
        <begin position="73"/>
        <end position="86"/>
    </location>
</feature>
<dbReference type="Proteomes" id="UP000077266">
    <property type="component" value="Unassembled WGS sequence"/>
</dbReference>
<feature type="compositionally biased region" description="Polar residues" evidence="1">
    <location>
        <begin position="256"/>
        <end position="269"/>
    </location>
</feature>
<evidence type="ECO:0000313" key="3">
    <source>
        <dbReference type="EMBL" id="KZV97123.1"/>
    </source>
</evidence>
<evidence type="ECO:0000256" key="1">
    <source>
        <dbReference type="SAM" id="MobiDB-lite"/>
    </source>
</evidence>
<dbReference type="InParanoid" id="A0A165KZF8"/>
<feature type="transmembrane region" description="Helical" evidence="2">
    <location>
        <begin position="532"/>
        <end position="554"/>
    </location>
</feature>
<gene>
    <name evidence="3" type="ORF">EXIGLDRAFT_390634</name>
</gene>
<evidence type="ECO:0000256" key="2">
    <source>
        <dbReference type="SAM" id="Phobius"/>
    </source>
</evidence>
<accession>A0A165KZF8</accession>
<keyword evidence="2" id="KW-0472">Membrane</keyword>
<sequence length="593" mass="65712">MRSAKGKRRGSPTSLLPSPTPSRLFRTRRPMAMAYLSEPPSPAPSDNSISEGDGLSFEYYTDDRGQFIRRTKTPTATGTYNINTAVTTPSPTTSTSNSPGLGGGSTMKPGGLTRGRSESAVVMPGSGSSVGSTRPFSRVASATVVSTSSSTANGGRFAYGDATSSSVREKENRHPRTASLRPSRQSHLTTSAPAVDYRTPASVRTTSTLATSTRVKYEDRAATPDDPPPPYVRPTSGLGMNVSRRLPGRDDPAPNPYSSSLIRTPSVTATLPRRGAGPMRVTMAEKMKQEEEVRRELAEMERQRKREEEAAAALRAEEERERRRRAEEEERERRRRAEEEERERRRRAEEAERAEADASFQRELEWERHQHQQQQQQQQEQDRDQQYAPTGVNSEGWYGEQPNPNPHSARPYVHRRRESETAVPPPPPPGLQIYGARMSPSAPKHMRATGVEFPSSHPSQSHQSQPPVPTTTARHKRSPTAPEPRAKVSPQAQAEVAERHARTEPQQQQQQTQVTEVPEKRTREEFVTVRSFFLLSTVFLSIPLAFPAIVVSLLDVSFLSSLCLTLPSTRLSSPPLAFPSCLCLVSSLPLSRH</sequence>
<protein>
    <submittedName>
        <fullName evidence="3">Uncharacterized protein</fullName>
    </submittedName>
</protein>
<keyword evidence="2" id="KW-1133">Transmembrane helix</keyword>
<keyword evidence="2" id="KW-0812">Transmembrane</keyword>
<organism evidence="3 4">
    <name type="scientific">Exidia glandulosa HHB12029</name>
    <dbReference type="NCBI Taxonomy" id="1314781"/>
    <lineage>
        <taxon>Eukaryota</taxon>
        <taxon>Fungi</taxon>
        <taxon>Dikarya</taxon>
        <taxon>Basidiomycota</taxon>
        <taxon>Agaricomycotina</taxon>
        <taxon>Agaricomycetes</taxon>
        <taxon>Auriculariales</taxon>
        <taxon>Exidiaceae</taxon>
        <taxon>Exidia</taxon>
    </lineage>
</organism>
<feature type="compositionally biased region" description="Polar residues" evidence="1">
    <location>
        <begin position="202"/>
        <end position="214"/>
    </location>
</feature>
<feature type="compositionally biased region" description="Low complexity" evidence="1">
    <location>
        <begin position="87"/>
        <end position="99"/>
    </location>
</feature>
<feature type="compositionally biased region" description="Polar residues" evidence="1">
    <location>
        <begin position="180"/>
        <end position="192"/>
    </location>
</feature>
<feature type="region of interest" description="Disordered" evidence="1">
    <location>
        <begin position="71"/>
        <end position="517"/>
    </location>
</feature>
<dbReference type="EMBL" id="KV425934">
    <property type="protein sequence ID" value="KZV97123.1"/>
    <property type="molecule type" value="Genomic_DNA"/>
</dbReference>
<keyword evidence="4" id="KW-1185">Reference proteome</keyword>
<proteinExistence type="predicted"/>
<feature type="region of interest" description="Disordered" evidence="1">
    <location>
        <begin position="1"/>
        <end position="56"/>
    </location>
</feature>
<feature type="compositionally biased region" description="Low complexity" evidence="1">
    <location>
        <begin position="119"/>
        <end position="132"/>
    </location>
</feature>
<dbReference type="AlphaFoldDB" id="A0A165KZF8"/>
<feature type="compositionally biased region" description="Low complexity" evidence="1">
    <location>
        <begin position="139"/>
        <end position="152"/>
    </location>
</feature>
<feature type="compositionally biased region" description="Basic residues" evidence="1">
    <location>
        <begin position="1"/>
        <end position="10"/>
    </location>
</feature>
<feature type="compositionally biased region" description="Low complexity" evidence="1">
    <location>
        <begin position="504"/>
        <end position="516"/>
    </location>
</feature>
<feature type="compositionally biased region" description="Low complexity" evidence="1">
    <location>
        <begin position="454"/>
        <end position="465"/>
    </location>
</feature>
<reference evidence="3 4" key="1">
    <citation type="journal article" date="2016" name="Mol. Biol. Evol.">
        <title>Comparative Genomics of Early-Diverging Mushroom-Forming Fungi Provides Insights into the Origins of Lignocellulose Decay Capabilities.</title>
        <authorList>
            <person name="Nagy L.G."/>
            <person name="Riley R."/>
            <person name="Tritt A."/>
            <person name="Adam C."/>
            <person name="Daum C."/>
            <person name="Floudas D."/>
            <person name="Sun H."/>
            <person name="Yadav J.S."/>
            <person name="Pangilinan J."/>
            <person name="Larsson K.H."/>
            <person name="Matsuura K."/>
            <person name="Barry K."/>
            <person name="Labutti K."/>
            <person name="Kuo R."/>
            <person name="Ohm R.A."/>
            <person name="Bhattacharya S.S."/>
            <person name="Shirouzu T."/>
            <person name="Yoshinaga Y."/>
            <person name="Martin F.M."/>
            <person name="Grigoriev I.V."/>
            <person name="Hibbett D.S."/>
        </authorList>
    </citation>
    <scope>NUCLEOTIDE SEQUENCE [LARGE SCALE GENOMIC DNA]</scope>
    <source>
        <strain evidence="3 4">HHB12029</strain>
    </source>
</reference>
<feature type="compositionally biased region" description="Basic and acidic residues" evidence="1">
    <location>
        <begin position="283"/>
        <end position="370"/>
    </location>
</feature>
<name>A0A165KZF8_EXIGL</name>
<evidence type="ECO:0000313" key="4">
    <source>
        <dbReference type="Proteomes" id="UP000077266"/>
    </source>
</evidence>